<dbReference type="InterPro" id="IPR050242">
    <property type="entry name" value="JAMM_MPN+_peptidase_M67A"/>
</dbReference>
<dbReference type="PANTHER" id="PTHR10410">
    <property type="entry name" value="EUKARYOTIC TRANSLATION INITIATION FACTOR 3 -RELATED"/>
    <property type="match status" value="1"/>
</dbReference>
<protein>
    <recommendedName>
        <fullName evidence="2">JAB1/MPN/MOV34 metalloenzyme domain-containing protein</fullName>
    </recommendedName>
</protein>
<feature type="compositionally biased region" description="Basic and acidic residues" evidence="1">
    <location>
        <begin position="150"/>
        <end position="175"/>
    </location>
</feature>
<dbReference type="Gene3D" id="3.40.140.10">
    <property type="entry name" value="Cytidine Deaminase, domain 2"/>
    <property type="match status" value="1"/>
</dbReference>
<organism evidence="3 4">
    <name type="scientific">Heterodera schachtii</name>
    <name type="common">Sugarbeet cyst nematode worm</name>
    <name type="synonym">Tylenchus schachtii</name>
    <dbReference type="NCBI Taxonomy" id="97005"/>
    <lineage>
        <taxon>Eukaryota</taxon>
        <taxon>Metazoa</taxon>
        <taxon>Ecdysozoa</taxon>
        <taxon>Nematoda</taxon>
        <taxon>Chromadorea</taxon>
        <taxon>Rhabditida</taxon>
        <taxon>Tylenchina</taxon>
        <taxon>Tylenchomorpha</taxon>
        <taxon>Tylenchoidea</taxon>
        <taxon>Heteroderidae</taxon>
        <taxon>Heteroderinae</taxon>
        <taxon>Heterodera</taxon>
    </lineage>
</organism>
<feature type="region of interest" description="Disordered" evidence="1">
    <location>
        <begin position="1"/>
        <end position="20"/>
    </location>
</feature>
<name>A0ABD2HPT7_HETSC</name>
<evidence type="ECO:0000256" key="1">
    <source>
        <dbReference type="SAM" id="MobiDB-lite"/>
    </source>
</evidence>
<feature type="domain" description="JAB1/MPN/MOV34 metalloenzyme" evidence="2">
    <location>
        <begin position="85"/>
        <end position="116"/>
    </location>
</feature>
<keyword evidence="4" id="KW-1185">Reference proteome</keyword>
<proteinExistence type="predicted"/>
<dbReference type="EMBL" id="JBICCN010000455">
    <property type="protein sequence ID" value="KAL3067921.1"/>
    <property type="molecule type" value="Genomic_DNA"/>
</dbReference>
<gene>
    <name evidence="3" type="ORF">niasHS_015750</name>
</gene>
<evidence type="ECO:0000313" key="4">
    <source>
        <dbReference type="Proteomes" id="UP001620645"/>
    </source>
</evidence>
<dbReference type="Pfam" id="PF01398">
    <property type="entry name" value="JAB"/>
    <property type="match status" value="1"/>
</dbReference>
<accession>A0ABD2HPT7</accession>
<dbReference type="SUPFAM" id="SSF102712">
    <property type="entry name" value="JAB1/MPN domain"/>
    <property type="match status" value="1"/>
</dbReference>
<evidence type="ECO:0000313" key="3">
    <source>
        <dbReference type="EMBL" id="KAL3067921.1"/>
    </source>
</evidence>
<dbReference type="InterPro" id="IPR000555">
    <property type="entry name" value="JAMM/MPN+_dom"/>
</dbReference>
<sequence>MANFDASSTNDDADNSIIAIDNEGGGENANAIGDGGGIGGIGTGGVGGGITNAIVALQFPEGLTVFACIIVDILRKHTGAESTIRDVVGWYYSHPGYGCWLSGIDVNTQSINQQFQLEICLKIDDVLNLCQIDYHLDSSTNAKLQGRGSGETEQKRGTSGEEMREETIAKRGEGREQQRRVDQHTLMLKRSCVPGPSRWAFLWSALSSNCWTEDYFLPVKVEDKFVVDFVKALRRTTRWISWGCVTTAAVGCCCHMWT</sequence>
<dbReference type="AlphaFoldDB" id="A0ABD2HPT7"/>
<reference evidence="3 4" key="1">
    <citation type="submission" date="2024-10" db="EMBL/GenBank/DDBJ databases">
        <authorList>
            <person name="Kim D."/>
        </authorList>
    </citation>
    <scope>NUCLEOTIDE SEQUENCE [LARGE SCALE GENOMIC DNA]</scope>
    <source>
        <strain evidence="3">Taebaek</strain>
    </source>
</reference>
<evidence type="ECO:0000259" key="2">
    <source>
        <dbReference type="Pfam" id="PF01398"/>
    </source>
</evidence>
<feature type="region of interest" description="Disordered" evidence="1">
    <location>
        <begin position="142"/>
        <end position="175"/>
    </location>
</feature>
<dbReference type="Proteomes" id="UP001620645">
    <property type="component" value="Unassembled WGS sequence"/>
</dbReference>
<comment type="caution">
    <text evidence="3">The sequence shown here is derived from an EMBL/GenBank/DDBJ whole genome shotgun (WGS) entry which is preliminary data.</text>
</comment>